<comment type="similarity">
    <text evidence="8">Belongs to the bacterial reverse transcriptase family.</text>
</comment>
<evidence type="ECO:0000256" key="6">
    <source>
        <dbReference type="ARBA" id="ARBA00022918"/>
    </source>
</evidence>
<comment type="caution">
    <text evidence="11">The sequence shown here is derived from an EMBL/GenBank/DDBJ whole genome shotgun (WGS) entry which is preliminary data.</text>
</comment>
<keyword evidence="4" id="KW-0479">Metal-binding</keyword>
<dbReference type="AlphaFoldDB" id="A0A0J6VCZ4"/>
<dbReference type="InterPro" id="IPR051083">
    <property type="entry name" value="GrpII_Intron_Splice-Mob/Def"/>
</dbReference>
<dbReference type="InterPro" id="IPR043502">
    <property type="entry name" value="DNA/RNA_pol_sf"/>
</dbReference>
<keyword evidence="12" id="KW-1185">Reference proteome</keyword>
<proteinExistence type="inferred from homology"/>
<accession>A0A0J6VCZ4</accession>
<evidence type="ECO:0000256" key="8">
    <source>
        <dbReference type="ARBA" id="ARBA00034120"/>
    </source>
</evidence>
<evidence type="ECO:0000259" key="10">
    <source>
        <dbReference type="PROSITE" id="PS50878"/>
    </source>
</evidence>
<dbReference type="GO" id="GO:0051607">
    <property type="term" value="P:defense response to virus"/>
    <property type="evidence" value="ECO:0007669"/>
    <property type="project" value="UniProtKB-KW"/>
</dbReference>
<sequence>MMAVVLVIGPIFEADLLDNQYGFRPGLDAKMAVRRMFWHVRDRGHREVVDVDLRDYFTSIPHGPLMRCLIRRIADGRLLRLVKSWLTVTVVERTDRRVIRSAEARRTKKGTPQGSPLSPLLANLYFRRFALAWRDHGHQDQLDAHIVNYADDFVICCRPGQAGEAMTRMRRLMTRLGLEVNEAKTRIARLPEDAVTFLGYTLGRFYGRDGRAFIGTLPSRKAVKGLLRRIHDSTTPRWHGDAPKAKVASINRLLRGWCGYFDQGPVMAVYDLIRRYVDRRLRHWLMRRTGRRGRGFGRISQDYLHDTLGLFRIPARRADLPRAKA</sequence>
<dbReference type="InterPro" id="IPR000123">
    <property type="entry name" value="Reverse_transcriptase_msDNA"/>
</dbReference>
<keyword evidence="2" id="KW-0808">Transferase</keyword>
<comment type="catalytic activity">
    <reaction evidence="9">
        <text>DNA(n) + a 2'-deoxyribonucleoside 5'-triphosphate = DNA(n+1) + diphosphate</text>
        <dbReference type="Rhea" id="RHEA:22508"/>
        <dbReference type="Rhea" id="RHEA-COMP:17339"/>
        <dbReference type="Rhea" id="RHEA-COMP:17340"/>
        <dbReference type="ChEBI" id="CHEBI:33019"/>
        <dbReference type="ChEBI" id="CHEBI:61560"/>
        <dbReference type="ChEBI" id="CHEBI:173112"/>
        <dbReference type="EC" id="2.7.7.49"/>
    </reaction>
</comment>
<evidence type="ECO:0000256" key="3">
    <source>
        <dbReference type="ARBA" id="ARBA00022695"/>
    </source>
</evidence>
<dbReference type="GO" id="GO:0003964">
    <property type="term" value="F:RNA-directed DNA polymerase activity"/>
    <property type="evidence" value="ECO:0007669"/>
    <property type="project" value="UniProtKB-KW"/>
</dbReference>
<dbReference type="PANTHER" id="PTHR34047:SF8">
    <property type="entry name" value="PROTEIN YKFC"/>
    <property type="match status" value="1"/>
</dbReference>
<dbReference type="EC" id="2.7.7.49" evidence="1"/>
<keyword evidence="7" id="KW-0051">Antiviral defense</keyword>
<dbReference type="Proteomes" id="UP000035955">
    <property type="component" value="Unassembled WGS sequence"/>
</dbReference>
<dbReference type="EMBL" id="LABY01000093">
    <property type="protein sequence ID" value="KMO36946.1"/>
    <property type="molecule type" value="Genomic_DNA"/>
</dbReference>
<organism evidence="11 12">
    <name type="scientific">Methylobacterium variabile</name>
    <dbReference type="NCBI Taxonomy" id="298794"/>
    <lineage>
        <taxon>Bacteria</taxon>
        <taxon>Pseudomonadati</taxon>
        <taxon>Pseudomonadota</taxon>
        <taxon>Alphaproteobacteria</taxon>
        <taxon>Hyphomicrobiales</taxon>
        <taxon>Methylobacteriaceae</taxon>
        <taxon>Methylobacterium</taxon>
    </lineage>
</organism>
<dbReference type="CDD" id="cd01651">
    <property type="entry name" value="RT_G2_intron"/>
    <property type="match status" value="1"/>
</dbReference>
<dbReference type="Pfam" id="PF08388">
    <property type="entry name" value="GIIM"/>
    <property type="match status" value="1"/>
</dbReference>
<evidence type="ECO:0000256" key="1">
    <source>
        <dbReference type="ARBA" id="ARBA00012493"/>
    </source>
</evidence>
<keyword evidence="6" id="KW-0695">RNA-directed DNA polymerase</keyword>
<evidence type="ECO:0000256" key="5">
    <source>
        <dbReference type="ARBA" id="ARBA00022842"/>
    </source>
</evidence>
<dbReference type="InterPro" id="IPR013597">
    <property type="entry name" value="Mat_intron_G2"/>
</dbReference>
<evidence type="ECO:0000256" key="2">
    <source>
        <dbReference type="ARBA" id="ARBA00022679"/>
    </source>
</evidence>
<reference evidence="11 12" key="1">
    <citation type="submission" date="2015-03" db="EMBL/GenBank/DDBJ databases">
        <title>Genome sequencing of Methylobacterium variabile DSM 16961.</title>
        <authorList>
            <person name="Chaudhry V."/>
            <person name="Patil P.B."/>
        </authorList>
    </citation>
    <scope>NUCLEOTIDE SEQUENCE [LARGE SCALE GENOMIC DNA]</scope>
    <source>
        <strain evidence="11 12">DSM 16961</strain>
    </source>
</reference>
<dbReference type="PRINTS" id="PR00866">
    <property type="entry name" value="RNADNAPOLMS"/>
</dbReference>
<evidence type="ECO:0000313" key="12">
    <source>
        <dbReference type="Proteomes" id="UP000035955"/>
    </source>
</evidence>
<dbReference type="PANTHER" id="PTHR34047">
    <property type="entry name" value="NUCLEAR INTRON MATURASE 1, MITOCHONDRIAL-RELATED"/>
    <property type="match status" value="1"/>
</dbReference>
<dbReference type="GO" id="GO:0003723">
    <property type="term" value="F:RNA binding"/>
    <property type="evidence" value="ECO:0007669"/>
    <property type="project" value="InterPro"/>
</dbReference>
<dbReference type="Pfam" id="PF00078">
    <property type="entry name" value="RVT_1"/>
    <property type="match status" value="1"/>
</dbReference>
<protein>
    <recommendedName>
        <fullName evidence="1">RNA-directed DNA polymerase</fullName>
        <ecNumber evidence="1">2.7.7.49</ecNumber>
    </recommendedName>
</protein>
<dbReference type="InterPro" id="IPR000477">
    <property type="entry name" value="RT_dom"/>
</dbReference>
<dbReference type="GO" id="GO:0046872">
    <property type="term" value="F:metal ion binding"/>
    <property type="evidence" value="ECO:0007669"/>
    <property type="project" value="UniProtKB-KW"/>
</dbReference>
<keyword evidence="3" id="KW-0548">Nucleotidyltransferase</keyword>
<keyword evidence="5" id="KW-0460">Magnesium</keyword>
<gene>
    <name evidence="11" type="ORF">VQ02_14540</name>
</gene>
<dbReference type="PATRIC" id="fig|298794.3.peg.7809"/>
<name>A0A0J6VCZ4_9HYPH</name>
<evidence type="ECO:0000313" key="11">
    <source>
        <dbReference type="EMBL" id="KMO36946.1"/>
    </source>
</evidence>
<evidence type="ECO:0000256" key="4">
    <source>
        <dbReference type="ARBA" id="ARBA00022723"/>
    </source>
</evidence>
<feature type="domain" description="Reverse transcriptase" evidence="10">
    <location>
        <begin position="1"/>
        <end position="202"/>
    </location>
</feature>
<evidence type="ECO:0000256" key="7">
    <source>
        <dbReference type="ARBA" id="ARBA00023118"/>
    </source>
</evidence>
<evidence type="ECO:0000256" key="9">
    <source>
        <dbReference type="ARBA" id="ARBA00048173"/>
    </source>
</evidence>
<dbReference type="SUPFAM" id="SSF56672">
    <property type="entry name" value="DNA/RNA polymerases"/>
    <property type="match status" value="1"/>
</dbReference>
<dbReference type="PROSITE" id="PS50878">
    <property type="entry name" value="RT_POL"/>
    <property type="match status" value="1"/>
</dbReference>